<dbReference type="EMBL" id="WISB01000205">
    <property type="protein sequence ID" value="MQW73449.1"/>
    <property type="molecule type" value="Genomic_DNA"/>
</dbReference>
<protein>
    <recommendedName>
        <fullName evidence="2">Tail tubular protein B</fullName>
    </recommendedName>
</protein>
<name>A0A6G1WUM8_9HYPH</name>
<dbReference type="InterPro" id="IPR058003">
    <property type="entry name" value="Phage_gp12"/>
</dbReference>
<accession>A0A6G1WUM8</accession>
<evidence type="ECO:0008006" key="2">
    <source>
        <dbReference type="Google" id="ProtNLM"/>
    </source>
</evidence>
<dbReference type="AlphaFoldDB" id="A0A6G1WUM8"/>
<proteinExistence type="predicted"/>
<dbReference type="RefSeq" id="WP_153414230.1">
    <property type="nucleotide sequence ID" value="NZ_WISB01000205.1"/>
</dbReference>
<reference evidence="1" key="1">
    <citation type="journal article" date="2013" name="Genome Biol.">
        <title>Comparative genomics of the core and accessory genomes of 48 Sinorhizobium strains comprising five genospecies.</title>
        <authorList>
            <person name="Sugawara M."/>
            <person name="Epstein B."/>
            <person name="Badgley B.D."/>
            <person name="Unno T."/>
            <person name="Xu L."/>
            <person name="Reese J."/>
            <person name="Gyaneshwar P."/>
            <person name="Denny R."/>
            <person name="Mudge J."/>
            <person name="Bharti A.K."/>
            <person name="Farmer A.D."/>
            <person name="May G.D."/>
            <person name="Woodward J.E."/>
            <person name="Medigue C."/>
            <person name="Vallenet D."/>
            <person name="Lajus A."/>
            <person name="Rouy Z."/>
            <person name="Martinez-Vaz B."/>
            <person name="Tiffin P."/>
            <person name="Young N.D."/>
            <person name="Sadowsky M.J."/>
        </authorList>
    </citation>
    <scope>NUCLEOTIDE SEQUENCE</scope>
    <source>
        <strain evidence="1">M1</strain>
    </source>
</reference>
<dbReference type="Pfam" id="PF25675">
    <property type="entry name" value="Phage_nozzle"/>
    <property type="match status" value="1"/>
</dbReference>
<comment type="caution">
    <text evidence="1">The sequence shown here is derived from an EMBL/GenBank/DDBJ whole genome shotgun (WGS) entry which is preliminary data.</text>
</comment>
<sequence>MARISGSIPNFANGVSQQAMALRLATQGDLQVNAYSTIVEGNKKRPPTEFVAALGDILDGQPLFTHLIQRDGTEQYWVFMTKLGIRVFDLKGIEKTVNAPNGYGYLSHSSSLKVAPFRATTVADYTFIVNQTKTAGLASTTTPAFKSDAIFNIQAGNYGRTYQIKIDGVVKAQYRTPDGDSAAQSPAVDCTFITERLLNGKTIALEKTVNGQENGNWTWKSTDKNLAAEGITAANGWTTKVIGSTIYVQKNDGTTFRAELDDGFNGNASKVIQNETQDFPSLPRQCVHNTAVQITGAAGNEFDNYYVRFDAKNDDHPHGVWKEVPQPGIKTSFDANSMPHVLVREADGTFTFKPATWDLRKAGDEKTCPQPSFVGAKINDVFFFKNRVGFLSKESVIMSRAGSYFDFWRATATALLDDDPIDVAGVGAEVSILHYAEAQFDRLVIFSDRRQFILMGNELLTPKTVSIRPSTAFPSAPQVAPVSSGQSIFFAMDRGLFTMIREYSLEPDMGNAEADDTTSHVPQYIPGGPTLMAAAPQEDMLAVYSPKDAAALYVYKYYWAQDQKLQSSWSRWEFPGVTAILNFKFIDSKMLLVVSRGGSVFFETMDIQPGAVDPGGEFVVNLDRRVFVTSKTGRIYDPYDKKTVVPVPFDPTGDDYICVTGATGGSASPHGLKVQILDKGVDTVTLSGDLRQENLYFGISYTMRYRLSDIFIRQPSQGGGSLAVTQGRLQLIKLILQYSKSTFIQVEVTPLGRSTRTYVHNGRLMGDPENKAGVATLKDGNFAVPILAQNNRVQIEIVNDSYLPSSVISAEWVGEYVQRNRRI</sequence>
<gene>
    <name evidence="1" type="ORF">GHJ91_31460</name>
</gene>
<organism evidence="1">
    <name type="scientific">Sinorhizobium medicae</name>
    <dbReference type="NCBI Taxonomy" id="110321"/>
    <lineage>
        <taxon>Bacteria</taxon>
        <taxon>Pseudomonadati</taxon>
        <taxon>Pseudomonadota</taxon>
        <taxon>Alphaproteobacteria</taxon>
        <taxon>Hyphomicrobiales</taxon>
        <taxon>Rhizobiaceae</taxon>
        <taxon>Sinorhizobium/Ensifer group</taxon>
        <taxon>Sinorhizobium</taxon>
    </lineage>
</organism>
<evidence type="ECO:0000313" key="1">
    <source>
        <dbReference type="EMBL" id="MQW73449.1"/>
    </source>
</evidence>